<proteinExistence type="predicted"/>
<feature type="chain" id="PRO_5001632846" evidence="1">
    <location>
        <begin position="24"/>
        <end position="369"/>
    </location>
</feature>
<dbReference type="PANTHER" id="PTHR34315:SF4">
    <property type="entry name" value="INTRADIOL RING-CLEAVAGE DIOXYGENASES DOMAIN-CONTAINING PROTEIN"/>
    <property type="match status" value="1"/>
</dbReference>
<protein>
    <submittedName>
        <fullName evidence="2">Aromatic compound dioxygenase</fullName>
    </submittedName>
</protein>
<dbReference type="GO" id="GO:0005506">
    <property type="term" value="F:iron ion binding"/>
    <property type="evidence" value="ECO:0007669"/>
    <property type="project" value="InterPro"/>
</dbReference>
<evidence type="ECO:0000256" key="1">
    <source>
        <dbReference type="SAM" id="SignalP"/>
    </source>
</evidence>
<evidence type="ECO:0000313" key="2">
    <source>
        <dbReference type="EMBL" id="KDN35919.1"/>
    </source>
</evidence>
<dbReference type="EMBL" id="JMSN01000189">
    <property type="protein sequence ID" value="KDN35919.1"/>
    <property type="molecule type" value="Genomic_DNA"/>
</dbReference>
<dbReference type="OMA" id="NTCKPLP"/>
<dbReference type="STRING" id="1037660.A0A066VAZ2"/>
<feature type="signal peptide" evidence="1">
    <location>
        <begin position="1"/>
        <end position="23"/>
    </location>
</feature>
<dbReference type="GeneID" id="25265504"/>
<keyword evidence="1" id="KW-0732">Signal</keyword>
<dbReference type="InterPro" id="IPR015889">
    <property type="entry name" value="Intradiol_dOase_core"/>
</dbReference>
<keyword evidence="2" id="KW-0560">Oxidoreductase</keyword>
<dbReference type="PROSITE" id="PS51257">
    <property type="entry name" value="PROKAR_LIPOPROTEIN"/>
    <property type="match status" value="1"/>
</dbReference>
<dbReference type="OrthoDB" id="121380at2759"/>
<keyword evidence="2" id="KW-0223">Dioxygenase</keyword>
<dbReference type="CDD" id="cd03457">
    <property type="entry name" value="intradiol_dioxygenase_like"/>
    <property type="match status" value="1"/>
</dbReference>
<dbReference type="AlphaFoldDB" id="A0A066VAZ2"/>
<organism evidence="2 3">
    <name type="scientific">Tilletiaria anomala (strain ATCC 24038 / CBS 436.72 / UBC 951)</name>
    <dbReference type="NCBI Taxonomy" id="1037660"/>
    <lineage>
        <taxon>Eukaryota</taxon>
        <taxon>Fungi</taxon>
        <taxon>Dikarya</taxon>
        <taxon>Basidiomycota</taxon>
        <taxon>Ustilaginomycotina</taxon>
        <taxon>Exobasidiomycetes</taxon>
        <taxon>Georgefischeriales</taxon>
        <taxon>Tilletiariaceae</taxon>
        <taxon>Tilletiaria</taxon>
    </lineage>
</organism>
<dbReference type="RefSeq" id="XP_013239898.1">
    <property type="nucleotide sequence ID" value="XM_013384444.1"/>
</dbReference>
<dbReference type="SUPFAM" id="SSF49482">
    <property type="entry name" value="Aromatic compound dioxygenase"/>
    <property type="match status" value="1"/>
</dbReference>
<comment type="caution">
    <text evidence="2">The sequence shown here is derived from an EMBL/GenBank/DDBJ whole genome shotgun (WGS) entry which is preliminary data.</text>
</comment>
<dbReference type="Gene3D" id="2.60.130.10">
    <property type="entry name" value="Aromatic compound dioxygenase"/>
    <property type="match status" value="1"/>
</dbReference>
<dbReference type="Proteomes" id="UP000027361">
    <property type="component" value="Unassembled WGS sequence"/>
</dbReference>
<dbReference type="PANTHER" id="PTHR34315">
    <property type="match status" value="1"/>
</dbReference>
<keyword evidence="3" id="KW-1185">Reference proteome</keyword>
<sequence length="369" mass="40244">MKLFHSATLTAAALVAAAGCVNAHGGPETKGELQEFMSRQESAYHCAPAVAAYTAARKRSWAQRVLGGDALAHKNLFVDGYFQEQMGIEGRAESLEAVGKQLMECNPVQASKIRNSTCVLAPEVTEGPYYHIKGHPIRSNLAEYQIGLLFLMNVGVIDVNTCEPVPNVLVDLWHANATGSYGGHPDPRPDLVNEQPAADGVRKGLLSAYPRTKDDETWLRGALPTDANGVAEFTSIFPGYYTGRATHVHVKVHPDWTQLPNGTFISSKVLHTGQLFVEDRLNEEIDKIWPYSENPIRTLPGRGRTRNWDDSLQVYQEAQANGYQPTFDIELLGGVVTQGLIGYITLGINMSAPGYVGKWNPESGKAGSL</sequence>
<dbReference type="HOGENOM" id="CLU_027719_1_0_1"/>
<dbReference type="GO" id="GO:0016702">
    <property type="term" value="F:oxidoreductase activity, acting on single donors with incorporation of molecular oxygen, incorporation of two atoms of oxygen"/>
    <property type="evidence" value="ECO:0007669"/>
    <property type="project" value="InterPro"/>
</dbReference>
<accession>A0A066VAZ2</accession>
<evidence type="ECO:0000313" key="3">
    <source>
        <dbReference type="Proteomes" id="UP000027361"/>
    </source>
</evidence>
<reference evidence="2 3" key="1">
    <citation type="submission" date="2014-05" db="EMBL/GenBank/DDBJ databases">
        <title>Draft genome sequence of a rare smut relative, Tilletiaria anomala UBC 951.</title>
        <authorList>
            <consortium name="DOE Joint Genome Institute"/>
            <person name="Toome M."/>
            <person name="Kuo A."/>
            <person name="Henrissat B."/>
            <person name="Lipzen A."/>
            <person name="Tritt A."/>
            <person name="Yoshinaga Y."/>
            <person name="Zane M."/>
            <person name="Barry K."/>
            <person name="Grigoriev I.V."/>
            <person name="Spatafora J.W."/>
            <person name="Aimea M.C."/>
        </authorList>
    </citation>
    <scope>NUCLEOTIDE SEQUENCE [LARGE SCALE GENOMIC DNA]</scope>
    <source>
        <strain evidence="2 3">UBC 951</strain>
    </source>
</reference>
<dbReference type="InParanoid" id="A0A066VAZ2"/>
<gene>
    <name evidence="2" type="ORF">K437DRAFT_260276</name>
</gene>
<name>A0A066VAZ2_TILAU</name>